<dbReference type="Gramene" id="ERM96821">
    <property type="protein sequence ID" value="ERM96821"/>
    <property type="gene ID" value="AMTR_s00128p00060400"/>
</dbReference>
<dbReference type="HOGENOM" id="CLU_2029830_0_0_1"/>
<evidence type="ECO:0000313" key="1">
    <source>
        <dbReference type="EMBL" id="ERM96821.1"/>
    </source>
</evidence>
<protein>
    <submittedName>
        <fullName evidence="1">Uncharacterized protein</fullName>
    </submittedName>
</protein>
<evidence type="ECO:0000313" key="2">
    <source>
        <dbReference type="Proteomes" id="UP000017836"/>
    </source>
</evidence>
<sequence>MSSTGVSVHALGPAGCSCPSFLDYGPLRDTCIELVLDGQLVLASFYCSPEIKRVRLEAMRKATTMARLGLERPIGGMEEQETSSVKVKRALRGDRHLRRRHSPGATSLSGMFISEHSILWPE</sequence>
<dbReference type="EMBL" id="KI396767">
    <property type="protein sequence ID" value="ERM96821.1"/>
    <property type="molecule type" value="Genomic_DNA"/>
</dbReference>
<dbReference type="AlphaFoldDB" id="W1NMQ4"/>
<name>W1NMQ4_AMBTC</name>
<reference evidence="2" key="1">
    <citation type="journal article" date="2013" name="Science">
        <title>The Amborella genome and the evolution of flowering plants.</title>
        <authorList>
            <consortium name="Amborella Genome Project"/>
        </authorList>
    </citation>
    <scope>NUCLEOTIDE SEQUENCE [LARGE SCALE GENOMIC DNA]</scope>
</reference>
<dbReference type="Proteomes" id="UP000017836">
    <property type="component" value="Unassembled WGS sequence"/>
</dbReference>
<keyword evidence="2" id="KW-1185">Reference proteome</keyword>
<accession>W1NMQ4</accession>
<proteinExistence type="predicted"/>
<organism evidence="1 2">
    <name type="scientific">Amborella trichopoda</name>
    <dbReference type="NCBI Taxonomy" id="13333"/>
    <lineage>
        <taxon>Eukaryota</taxon>
        <taxon>Viridiplantae</taxon>
        <taxon>Streptophyta</taxon>
        <taxon>Embryophyta</taxon>
        <taxon>Tracheophyta</taxon>
        <taxon>Spermatophyta</taxon>
        <taxon>Magnoliopsida</taxon>
        <taxon>Amborellales</taxon>
        <taxon>Amborellaceae</taxon>
        <taxon>Amborella</taxon>
    </lineage>
</organism>
<gene>
    <name evidence="1" type="ORF">AMTR_s00128p00060400</name>
</gene>